<keyword evidence="10" id="KW-1185">Reference proteome</keyword>
<dbReference type="Proteomes" id="UP000063429">
    <property type="component" value="Chromosome"/>
</dbReference>
<accession>A0ABN4HZ90</accession>
<name>A0ABN4HZ90_9BURK</name>
<dbReference type="Pfam" id="PF02743">
    <property type="entry name" value="dCache_1"/>
    <property type="match status" value="1"/>
</dbReference>
<dbReference type="InterPro" id="IPR000160">
    <property type="entry name" value="GGDEF_dom"/>
</dbReference>
<keyword evidence="4 6" id="KW-1133">Transmembrane helix</keyword>
<dbReference type="SUPFAM" id="SSF158472">
    <property type="entry name" value="HAMP domain-like"/>
    <property type="match status" value="1"/>
</dbReference>
<dbReference type="PROSITE" id="PS50887">
    <property type="entry name" value="GGDEF"/>
    <property type="match status" value="1"/>
</dbReference>
<dbReference type="InterPro" id="IPR003660">
    <property type="entry name" value="HAMP_dom"/>
</dbReference>
<dbReference type="SMART" id="SM00304">
    <property type="entry name" value="HAMP"/>
    <property type="match status" value="1"/>
</dbReference>
<keyword evidence="5 6" id="KW-0472">Membrane</keyword>
<dbReference type="InterPro" id="IPR052163">
    <property type="entry name" value="DGC-Regulatory_Protein"/>
</dbReference>
<protein>
    <submittedName>
        <fullName evidence="9">Diguanylate cyclase</fullName>
    </submittedName>
</protein>
<dbReference type="SUPFAM" id="SSF55073">
    <property type="entry name" value="Nucleotide cyclase"/>
    <property type="match status" value="1"/>
</dbReference>
<dbReference type="PANTHER" id="PTHR46663:SF2">
    <property type="entry name" value="GGDEF DOMAIN-CONTAINING PROTEIN"/>
    <property type="match status" value="1"/>
</dbReference>
<sequence>MNYTRFFNSLVTRLVLFGTLVVLASAVARFHVLTNFLHDDLSEVAADQQSTIASYLAQDINYRIVERRRFLEQLARMLPTELLGQPEKLRAWLRERQELQPLFSTGLFVTDANGEIIVDYPAAVGRRNLSLAIFPDFHLAKEGKFVIGEPLLPANGQYPILPMLTPVRDASGKFVAVLGGATALAATGFLDHLQQARLGESGSFLLVSPAKRLILASSRKDLIFKPLPDVGVDPMLDKAVDGYRGSGVGANGNIDEIKAIADVPSTGWFVVARLPVKAALPTVDRVQAFIVRGGAVQATVIFLLIILVIVWFFRPLRRAADQAERMTRGELMLAPLPVYRNDEVGHLTMAFNRLLSRLKTHQSELQHQAHHDLLTGLPNRIMLAERMQQAIAQTQRGVALLFLDLDGFKPINDTLGHKAGDQVLQEITQRLQKVARHSDTLARVGGDEFVLLATDLGAPLEHGARALAEKCIRVVAEPLQIGQGDYKLGVSIGIAVCETYCDPDILLQAADKAMYDAKNKGRGCYVIALVTETAAQTPA</sequence>
<evidence type="ECO:0000256" key="2">
    <source>
        <dbReference type="ARBA" id="ARBA00022475"/>
    </source>
</evidence>
<dbReference type="Gene3D" id="6.10.340.10">
    <property type="match status" value="1"/>
</dbReference>
<dbReference type="SMART" id="SM00267">
    <property type="entry name" value="GGDEF"/>
    <property type="match status" value="1"/>
</dbReference>
<keyword evidence="3 6" id="KW-0812">Transmembrane</keyword>
<evidence type="ECO:0000313" key="10">
    <source>
        <dbReference type="Proteomes" id="UP000063429"/>
    </source>
</evidence>
<dbReference type="CDD" id="cd18773">
    <property type="entry name" value="PDC1_HK_sensor"/>
    <property type="match status" value="1"/>
</dbReference>
<dbReference type="InterPro" id="IPR029787">
    <property type="entry name" value="Nucleotide_cyclase"/>
</dbReference>
<evidence type="ECO:0000256" key="3">
    <source>
        <dbReference type="ARBA" id="ARBA00022692"/>
    </source>
</evidence>
<dbReference type="PANTHER" id="PTHR46663">
    <property type="entry name" value="DIGUANYLATE CYCLASE DGCT-RELATED"/>
    <property type="match status" value="1"/>
</dbReference>
<feature type="domain" description="HAMP" evidence="7">
    <location>
        <begin position="310"/>
        <end position="363"/>
    </location>
</feature>
<evidence type="ECO:0000256" key="1">
    <source>
        <dbReference type="ARBA" id="ARBA00004651"/>
    </source>
</evidence>
<dbReference type="Pfam" id="PF00990">
    <property type="entry name" value="GGDEF"/>
    <property type="match status" value="1"/>
</dbReference>
<evidence type="ECO:0000256" key="6">
    <source>
        <dbReference type="SAM" id="Phobius"/>
    </source>
</evidence>
<reference evidence="10" key="1">
    <citation type="journal article" date="2015" name="Genome Announc.">
        <title>Complete Genome Sequence of Herbaspirillum hiltneri N3 (DSM 17495), Isolated from Surface-Sterilized Wheat Roots.</title>
        <authorList>
            <person name="Guizelini D."/>
            <person name="Saizaki P.M."/>
            <person name="Coimbra N.A."/>
            <person name="Weiss V.A."/>
            <person name="Faoro H."/>
            <person name="Sfeir M.Z."/>
            <person name="Baura V.A."/>
            <person name="Monteiro R.A."/>
            <person name="Chubatsu L.S."/>
            <person name="Souza E.M."/>
            <person name="Cruz L.M."/>
            <person name="Pedrosa F.O."/>
            <person name="Raittz R.T."/>
            <person name="Marchaukoski J.N."/>
            <person name="Steffens M.B."/>
        </authorList>
    </citation>
    <scope>NUCLEOTIDE SEQUENCE [LARGE SCALE GENOMIC DNA]</scope>
    <source>
        <strain evidence="10">N3</strain>
    </source>
</reference>
<organism evidence="9 10">
    <name type="scientific">Herbaspirillum hiltneri N3</name>
    <dbReference type="NCBI Taxonomy" id="1262470"/>
    <lineage>
        <taxon>Bacteria</taxon>
        <taxon>Pseudomonadati</taxon>
        <taxon>Pseudomonadota</taxon>
        <taxon>Betaproteobacteria</taxon>
        <taxon>Burkholderiales</taxon>
        <taxon>Oxalobacteraceae</taxon>
        <taxon>Herbaspirillum</taxon>
    </lineage>
</organism>
<gene>
    <name evidence="9" type="ORF">F506_16910</name>
</gene>
<dbReference type="EMBL" id="CP011409">
    <property type="protein sequence ID" value="AKZ64123.1"/>
    <property type="molecule type" value="Genomic_DNA"/>
</dbReference>
<dbReference type="PROSITE" id="PS50885">
    <property type="entry name" value="HAMP"/>
    <property type="match status" value="1"/>
</dbReference>
<proteinExistence type="predicted"/>
<evidence type="ECO:0000256" key="5">
    <source>
        <dbReference type="ARBA" id="ARBA00023136"/>
    </source>
</evidence>
<dbReference type="InterPro" id="IPR033479">
    <property type="entry name" value="dCache_1"/>
</dbReference>
<feature type="transmembrane region" description="Helical" evidence="6">
    <location>
        <begin position="289"/>
        <end position="313"/>
    </location>
</feature>
<evidence type="ECO:0000259" key="8">
    <source>
        <dbReference type="PROSITE" id="PS50887"/>
    </source>
</evidence>
<keyword evidence="2" id="KW-1003">Cell membrane</keyword>
<dbReference type="CDD" id="cd06225">
    <property type="entry name" value="HAMP"/>
    <property type="match status" value="1"/>
</dbReference>
<evidence type="ECO:0000313" key="9">
    <source>
        <dbReference type="EMBL" id="AKZ64123.1"/>
    </source>
</evidence>
<dbReference type="InterPro" id="IPR043128">
    <property type="entry name" value="Rev_trsase/Diguanyl_cyclase"/>
</dbReference>
<dbReference type="Gene3D" id="3.30.450.20">
    <property type="entry name" value="PAS domain"/>
    <property type="match status" value="1"/>
</dbReference>
<comment type="subcellular location">
    <subcellularLocation>
        <location evidence="1">Cell membrane</location>
        <topology evidence="1">Multi-pass membrane protein</topology>
    </subcellularLocation>
</comment>
<dbReference type="CDD" id="cd18774">
    <property type="entry name" value="PDC2_HK_sensor"/>
    <property type="match status" value="1"/>
</dbReference>
<dbReference type="RefSeq" id="WP_053199338.1">
    <property type="nucleotide sequence ID" value="NZ_CP011409.1"/>
</dbReference>
<dbReference type="CDD" id="cd01949">
    <property type="entry name" value="GGDEF"/>
    <property type="match status" value="1"/>
</dbReference>
<dbReference type="Gene3D" id="3.30.70.270">
    <property type="match status" value="1"/>
</dbReference>
<dbReference type="NCBIfam" id="TIGR00254">
    <property type="entry name" value="GGDEF"/>
    <property type="match status" value="1"/>
</dbReference>
<feature type="domain" description="GGDEF" evidence="8">
    <location>
        <begin position="396"/>
        <end position="530"/>
    </location>
</feature>
<evidence type="ECO:0000259" key="7">
    <source>
        <dbReference type="PROSITE" id="PS50885"/>
    </source>
</evidence>
<dbReference type="Pfam" id="PF00672">
    <property type="entry name" value="HAMP"/>
    <property type="match status" value="1"/>
</dbReference>
<evidence type="ECO:0000256" key="4">
    <source>
        <dbReference type="ARBA" id="ARBA00022989"/>
    </source>
</evidence>